<comment type="similarity">
    <text evidence="1 2">Belongs to the 5'-nucleotidase family.</text>
</comment>
<evidence type="ECO:0000256" key="1">
    <source>
        <dbReference type="ARBA" id="ARBA00006654"/>
    </source>
</evidence>
<dbReference type="PANTHER" id="PTHR11575">
    <property type="entry name" value="5'-NUCLEOTIDASE-RELATED"/>
    <property type="match status" value="1"/>
</dbReference>
<dbReference type="PRINTS" id="PR01607">
    <property type="entry name" value="APYRASEFAMLY"/>
</dbReference>
<gene>
    <name evidence="4" type="ORF">SAMN05444412_104100</name>
</gene>
<keyword evidence="2" id="KW-0378">Hydrolase</keyword>
<dbReference type="CDD" id="cd00845">
    <property type="entry name" value="MPP_UshA_N_like"/>
    <property type="match status" value="1"/>
</dbReference>
<dbReference type="RefSeq" id="WP_019599802.1">
    <property type="nucleotide sequence ID" value="NZ_FNQC01000004.1"/>
</dbReference>
<reference evidence="4 5" key="1">
    <citation type="submission" date="2016-10" db="EMBL/GenBank/DDBJ databases">
        <authorList>
            <person name="Varghese N."/>
            <person name="Submissions S."/>
        </authorList>
    </citation>
    <scope>NUCLEOTIDE SEQUENCE [LARGE SCALE GENOMIC DNA]</scope>
    <source>
        <strain evidence="4 5">DSM 17997</strain>
    </source>
</reference>
<protein>
    <submittedName>
        <fullName evidence="4">5'-nucleotidase</fullName>
    </submittedName>
</protein>
<dbReference type="PROSITE" id="PS00785">
    <property type="entry name" value="5_NUCLEOTIDASE_1"/>
    <property type="match status" value="1"/>
</dbReference>
<keyword evidence="2" id="KW-0547">Nucleotide-binding</keyword>
<proteinExistence type="inferred from homology"/>
<dbReference type="SUPFAM" id="SSF56300">
    <property type="entry name" value="Metallo-dependent phosphatases"/>
    <property type="match status" value="1"/>
</dbReference>
<dbReference type="InterPro" id="IPR006146">
    <property type="entry name" value="5'-Nucleotdase_CS"/>
</dbReference>
<organism evidence="4 5">
    <name type="scientific">Rhodonellum ikkaensis</name>
    <dbReference type="NCBI Taxonomy" id="336829"/>
    <lineage>
        <taxon>Bacteria</taxon>
        <taxon>Pseudomonadati</taxon>
        <taxon>Bacteroidota</taxon>
        <taxon>Cytophagia</taxon>
        <taxon>Cytophagales</taxon>
        <taxon>Cytophagaceae</taxon>
        <taxon>Rhodonellum</taxon>
    </lineage>
</organism>
<evidence type="ECO:0000256" key="2">
    <source>
        <dbReference type="RuleBase" id="RU362119"/>
    </source>
</evidence>
<name>A0A1H3P7A2_9BACT</name>
<evidence type="ECO:0000313" key="4">
    <source>
        <dbReference type="EMBL" id="SDY96982.1"/>
    </source>
</evidence>
<dbReference type="Pfam" id="PF00149">
    <property type="entry name" value="Metallophos"/>
    <property type="match status" value="1"/>
</dbReference>
<feature type="domain" description="Calcineurin-like phosphoesterase" evidence="3">
    <location>
        <begin position="38"/>
        <end position="253"/>
    </location>
</feature>
<dbReference type="Gene3D" id="3.60.21.10">
    <property type="match status" value="1"/>
</dbReference>
<accession>A0A1H3P7A2</accession>
<dbReference type="InterPro" id="IPR029052">
    <property type="entry name" value="Metallo-depent_PP-like"/>
</dbReference>
<dbReference type="EMBL" id="FNQC01000004">
    <property type="protein sequence ID" value="SDY96982.1"/>
    <property type="molecule type" value="Genomic_DNA"/>
</dbReference>
<dbReference type="Proteomes" id="UP000199663">
    <property type="component" value="Unassembled WGS sequence"/>
</dbReference>
<sequence>MERRDFLKRSILTGASISLGGSLMAAAIPSPARSRKITILHTNDIHSRIEPFPNDGGRNANQGGMTKLASVIQKIRREEDNILLLDAGDIFQGTPYFNFYGGELELRLMNEMGYDASTLGNHEFDNGMKGILDQIPNAGFGFISSNYDFSQTILNNVFLPYKIFRKNGIKIGVFGVGIELQGLVASKNYGDTKYLDPVTVSREMVQELKSKNCDLIICLSHLGHSYQSKKIDDLKLAAQVEGIDLIIGGHTHTFLDEPKLIIGPQGFTTVVNQSGTGALRLGKVDFEFTKENRINYASSQNLPIY</sequence>
<evidence type="ECO:0000313" key="5">
    <source>
        <dbReference type="Proteomes" id="UP000199663"/>
    </source>
</evidence>
<dbReference type="InterPro" id="IPR004843">
    <property type="entry name" value="Calcineurin-like_PHP"/>
</dbReference>
<keyword evidence="5" id="KW-1185">Reference proteome</keyword>
<evidence type="ECO:0000259" key="3">
    <source>
        <dbReference type="Pfam" id="PF00149"/>
    </source>
</evidence>
<dbReference type="PROSITE" id="PS00786">
    <property type="entry name" value="5_NUCLEOTIDASE_2"/>
    <property type="match status" value="1"/>
</dbReference>
<dbReference type="PANTHER" id="PTHR11575:SF24">
    <property type="entry name" value="5'-NUCLEOTIDASE"/>
    <property type="match status" value="1"/>
</dbReference>
<dbReference type="InterPro" id="IPR006179">
    <property type="entry name" value="5_nucleotidase/apyrase"/>
</dbReference>
<comment type="caution">
    <text evidence="4">The sequence shown here is derived from an EMBL/GenBank/DDBJ whole genome shotgun (WGS) entry which is preliminary data.</text>
</comment>